<proteinExistence type="predicted"/>
<dbReference type="InterPro" id="IPR012854">
    <property type="entry name" value="Cu_amine_oxidase-like_N"/>
</dbReference>
<evidence type="ECO:0000259" key="2">
    <source>
        <dbReference type="Pfam" id="PF07833"/>
    </source>
</evidence>
<reference evidence="3 4" key="1">
    <citation type="submission" date="2016-10" db="EMBL/GenBank/DDBJ databases">
        <authorList>
            <person name="de Groot N.N."/>
        </authorList>
    </citation>
    <scope>NUCLEOTIDE SEQUENCE [LARGE SCALE GENOMIC DNA]</scope>
    <source>
        <strain evidence="3 4">DSM 12992</strain>
    </source>
</reference>
<accession>A0A1I1QPZ3</accession>
<protein>
    <submittedName>
        <fullName evidence="3">Copper amine oxidase N-terminal domain-containing protein</fullName>
    </submittedName>
</protein>
<evidence type="ECO:0000256" key="1">
    <source>
        <dbReference type="SAM" id="SignalP"/>
    </source>
</evidence>
<name>A0A1I1QPZ3_9CLOT</name>
<dbReference type="AlphaFoldDB" id="A0A1I1QPZ3"/>
<feature type="domain" description="Copper amine oxidase-like N-terminal" evidence="2">
    <location>
        <begin position="231"/>
        <end position="329"/>
    </location>
</feature>
<dbReference type="Proteomes" id="UP000199263">
    <property type="component" value="Unassembled WGS sequence"/>
</dbReference>
<dbReference type="InterPro" id="IPR036582">
    <property type="entry name" value="Mao_N_sf"/>
</dbReference>
<evidence type="ECO:0000313" key="3">
    <source>
        <dbReference type="EMBL" id="SFD24181.1"/>
    </source>
</evidence>
<evidence type="ECO:0000313" key="4">
    <source>
        <dbReference type="Proteomes" id="UP000199263"/>
    </source>
</evidence>
<feature type="signal peptide" evidence="1">
    <location>
        <begin position="1"/>
        <end position="26"/>
    </location>
</feature>
<organism evidence="3 4">
    <name type="scientific">Clostridium uliginosum</name>
    <dbReference type="NCBI Taxonomy" id="119641"/>
    <lineage>
        <taxon>Bacteria</taxon>
        <taxon>Bacillati</taxon>
        <taxon>Bacillota</taxon>
        <taxon>Clostridia</taxon>
        <taxon>Eubacteriales</taxon>
        <taxon>Clostridiaceae</taxon>
        <taxon>Clostridium</taxon>
    </lineage>
</organism>
<keyword evidence="1" id="KW-0732">Signal</keyword>
<dbReference type="Gene3D" id="3.30.457.10">
    <property type="entry name" value="Copper amine oxidase-like, N-terminal domain"/>
    <property type="match status" value="1"/>
</dbReference>
<dbReference type="EMBL" id="FOMG01000026">
    <property type="protein sequence ID" value="SFD24181.1"/>
    <property type="molecule type" value="Genomic_DNA"/>
</dbReference>
<dbReference type="OrthoDB" id="2029085at2"/>
<feature type="chain" id="PRO_5011503938" evidence="1">
    <location>
        <begin position="27"/>
        <end position="332"/>
    </location>
</feature>
<dbReference type="SUPFAM" id="SSF55383">
    <property type="entry name" value="Copper amine oxidase, domain N"/>
    <property type="match status" value="1"/>
</dbReference>
<dbReference type="STRING" id="119641.SAMN05421842_12640"/>
<gene>
    <name evidence="3" type="ORF">SAMN05421842_12640</name>
</gene>
<sequence length="332" mass="36845">MKITKRILAAMLGLTMLIAIPQCASANVTTVVNNEVAHMSKFVQVWGKVEEKNDGKIHIKNSSNINNDMILNISHETIIIDAVSGLPVPLKDINLNEDIYAYISPVMTLSLPPMSNAKAIIVNIPQDFKVPNYIEVQSINQNYDGSITVKSDDGLVEATLDRNTNVFPYLTKNIVTIDNIKIGSTLFLWGKEEKGKMQTMENTKKIKVEKSLIMPYGYSALIKASVNNVNIDGKDIYLTSKEVPFMQEKTLMVPLKVVAEACGYNVSLNNKRGVATMTKEGSKTYSVTINSDMINLEDTNCYLRNKTILKNNTIFVSADLFNLAQNAKVVVE</sequence>
<dbReference type="Pfam" id="PF07833">
    <property type="entry name" value="Cu_amine_oxidN1"/>
    <property type="match status" value="1"/>
</dbReference>
<keyword evidence="4" id="KW-1185">Reference proteome</keyword>
<dbReference type="RefSeq" id="WP_090093313.1">
    <property type="nucleotide sequence ID" value="NZ_FOMG01000026.1"/>
</dbReference>